<dbReference type="Pfam" id="PF14273">
    <property type="entry name" value="DUF4360"/>
    <property type="match status" value="1"/>
</dbReference>
<dbReference type="PANTHER" id="PTHR38847:SF1">
    <property type="entry name" value="PSEUDOURIDINE SYNTHASE RSUA_RLUA-LIKE DOMAIN-CONTAINING PROTEIN"/>
    <property type="match status" value="1"/>
</dbReference>
<reference evidence="2" key="2">
    <citation type="submission" date="2023-05" db="EMBL/GenBank/DDBJ databases">
        <authorList>
            <consortium name="Lawrence Berkeley National Laboratory"/>
            <person name="Steindorff A."/>
            <person name="Hensen N."/>
            <person name="Bonometti L."/>
            <person name="Westerberg I."/>
            <person name="Brannstrom I.O."/>
            <person name="Guillou S."/>
            <person name="Cros-Aarteil S."/>
            <person name="Calhoun S."/>
            <person name="Haridas S."/>
            <person name="Kuo A."/>
            <person name="Mondo S."/>
            <person name="Pangilinan J."/>
            <person name="Riley R."/>
            <person name="Labutti K."/>
            <person name="Andreopoulos B."/>
            <person name="Lipzen A."/>
            <person name="Chen C."/>
            <person name="Yanf M."/>
            <person name="Daum C."/>
            <person name="Ng V."/>
            <person name="Clum A."/>
            <person name="Ohm R."/>
            <person name="Martin F."/>
            <person name="Silar P."/>
            <person name="Natvig D."/>
            <person name="Lalanne C."/>
            <person name="Gautier V."/>
            <person name="Ament-Velasquez S.L."/>
            <person name="Kruys A."/>
            <person name="Hutchinson M.I."/>
            <person name="Powell A.J."/>
            <person name="Barry K."/>
            <person name="Miller A.N."/>
            <person name="Grigoriev I.V."/>
            <person name="Debuchy R."/>
            <person name="Gladieux P."/>
            <person name="Thoren M.H."/>
            <person name="Johannesson H."/>
        </authorList>
    </citation>
    <scope>NUCLEOTIDE SEQUENCE</scope>
    <source>
        <strain evidence="2">PSN293</strain>
    </source>
</reference>
<comment type="caution">
    <text evidence="2">The sequence shown here is derived from an EMBL/GenBank/DDBJ whole genome shotgun (WGS) entry which is preliminary data.</text>
</comment>
<dbReference type="Proteomes" id="UP001301769">
    <property type="component" value="Unassembled WGS sequence"/>
</dbReference>
<accession>A0AAN6Y0T4</accession>
<keyword evidence="3" id="KW-1185">Reference proteome</keyword>
<dbReference type="EMBL" id="MU858310">
    <property type="protein sequence ID" value="KAK4207222.1"/>
    <property type="molecule type" value="Genomic_DNA"/>
</dbReference>
<organism evidence="2 3">
    <name type="scientific">Rhypophila decipiens</name>
    <dbReference type="NCBI Taxonomy" id="261697"/>
    <lineage>
        <taxon>Eukaryota</taxon>
        <taxon>Fungi</taxon>
        <taxon>Dikarya</taxon>
        <taxon>Ascomycota</taxon>
        <taxon>Pezizomycotina</taxon>
        <taxon>Sordariomycetes</taxon>
        <taxon>Sordariomycetidae</taxon>
        <taxon>Sordariales</taxon>
        <taxon>Naviculisporaceae</taxon>
        <taxon>Rhypophila</taxon>
    </lineage>
</organism>
<feature type="chain" id="PRO_5042832880" description="Secreted protein" evidence="1">
    <location>
        <begin position="20"/>
        <end position="196"/>
    </location>
</feature>
<proteinExistence type="predicted"/>
<evidence type="ECO:0000313" key="2">
    <source>
        <dbReference type="EMBL" id="KAK4207222.1"/>
    </source>
</evidence>
<feature type="signal peptide" evidence="1">
    <location>
        <begin position="1"/>
        <end position="19"/>
    </location>
</feature>
<name>A0AAN6Y0T4_9PEZI</name>
<dbReference type="AlphaFoldDB" id="A0AAN6Y0T4"/>
<sequence>MTNLTRLTAVLASVVPALGAAISVDGPADLPKIKSITYSGSGCIKDPAYSGNLNDPTFTYSNFAASFPGTSQTLNCEVHITLTGGTPGWQFALSNNWVKVHVVLPRGACLDYYTQVFFSQNAAKTSTSKASYNNNGGSTVDQTVTLRNNLSGNKVWSGCTGDPGILNVNFRGALSSDTKAYFEAVTENWDIEWRRC</sequence>
<gene>
    <name evidence="2" type="ORF">QBC37DRAFT_392922</name>
</gene>
<dbReference type="PANTHER" id="PTHR38847">
    <property type="match status" value="1"/>
</dbReference>
<evidence type="ECO:0000313" key="3">
    <source>
        <dbReference type="Proteomes" id="UP001301769"/>
    </source>
</evidence>
<reference evidence="2" key="1">
    <citation type="journal article" date="2023" name="Mol. Phylogenet. Evol.">
        <title>Genome-scale phylogeny and comparative genomics of the fungal order Sordariales.</title>
        <authorList>
            <person name="Hensen N."/>
            <person name="Bonometti L."/>
            <person name="Westerberg I."/>
            <person name="Brannstrom I.O."/>
            <person name="Guillou S."/>
            <person name="Cros-Aarteil S."/>
            <person name="Calhoun S."/>
            <person name="Haridas S."/>
            <person name="Kuo A."/>
            <person name="Mondo S."/>
            <person name="Pangilinan J."/>
            <person name="Riley R."/>
            <person name="LaButti K."/>
            <person name="Andreopoulos B."/>
            <person name="Lipzen A."/>
            <person name="Chen C."/>
            <person name="Yan M."/>
            <person name="Daum C."/>
            <person name="Ng V."/>
            <person name="Clum A."/>
            <person name="Steindorff A."/>
            <person name="Ohm R.A."/>
            <person name="Martin F."/>
            <person name="Silar P."/>
            <person name="Natvig D.O."/>
            <person name="Lalanne C."/>
            <person name="Gautier V."/>
            <person name="Ament-Velasquez S.L."/>
            <person name="Kruys A."/>
            <person name="Hutchinson M.I."/>
            <person name="Powell A.J."/>
            <person name="Barry K."/>
            <person name="Miller A.N."/>
            <person name="Grigoriev I.V."/>
            <person name="Debuchy R."/>
            <person name="Gladieux P."/>
            <person name="Hiltunen Thoren M."/>
            <person name="Johannesson H."/>
        </authorList>
    </citation>
    <scope>NUCLEOTIDE SEQUENCE</scope>
    <source>
        <strain evidence="2">PSN293</strain>
    </source>
</reference>
<protein>
    <recommendedName>
        <fullName evidence="4">Secreted protein</fullName>
    </recommendedName>
</protein>
<keyword evidence="1" id="KW-0732">Signal</keyword>
<evidence type="ECO:0008006" key="4">
    <source>
        <dbReference type="Google" id="ProtNLM"/>
    </source>
</evidence>
<evidence type="ECO:0000256" key="1">
    <source>
        <dbReference type="SAM" id="SignalP"/>
    </source>
</evidence>
<dbReference type="InterPro" id="IPR025649">
    <property type="entry name" value="DUF4360"/>
</dbReference>